<evidence type="ECO:0008006" key="3">
    <source>
        <dbReference type="Google" id="ProtNLM"/>
    </source>
</evidence>
<organism evidence="1 2">
    <name type="scientific">Granulosicoccus antarcticus IMCC3135</name>
    <dbReference type="NCBI Taxonomy" id="1192854"/>
    <lineage>
        <taxon>Bacteria</taxon>
        <taxon>Pseudomonadati</taxon>
        <taxon>Pseudomonadota</taxon>
        <taxon>Gammaproteobacteria</taxon>
        <taxon>Chromatiales</taxon>
        <taxon>Granulosicoccaceae</taxon>
        <taxon>Granulosicoccus</taxon>
    </lineage>
</organism>
<dbReference type="OrthoDB" id="5737533at2"/>
<proteinExistence type="predicted"/>
<evidence type="ECO:0000313" key="2">
    <source>
        <dbReference type="Proteomes" id="UP000250079"/>
    </source>
</evidence>
<name>A0A2Z2NRQ4_9GAMM</name>
<accession>A0A2Z2NRQ4</accession>
<dbReference type="AlphaFoldDB" id="A0A2Z2NRQ4"/>
<dbReference type="KEGG" id="gai:IMCC3135_06565"/>
<dbReference type="Proteomes" id="UP000250079">
    <property type="component" value="Chromosome"/>
</dbReference>
<dbReference type="RefSeq" id="WP_088916860.1">
    <property type="nucleotide sequence ID" value="NZ_CP018632.1"/>
</dbReference>
<dbReference type="EMBL" id="CP018632">
    <property type="protein sequence ID" value="ASJ71420.1"/>
    <property type="molecule type" value="Genomic_DNA"/>
</dbReference>
<gene>
    <name evidence="1" type="ORF">IMCC3135_06565</name>
</gene>
<evidence type="ECO:0000313" key="1">
    <source>
        <dbReference type="EMBL" id="ASJ71420.1"/>
    </source>
</evidence>
<reference evidence="1 2" key="1">
    <citation type="submission" date="2016-12" db="EMBL/GenBank/DDBJ databases">
        <authorList>
            <person name="Song W.-J."/>
            <person name="Kurnit D.M."/>
        </authorList>
    </citation>
    <scope>NUCLEOTIDE SEQUENCE [LARGE SCALE GENOMIC DNA]</scope>
    <source>
        <strain evidence="1 2">IMCC3135</strain>
    </source>
</reference>
<keyword evidence="2" id="KW-1185">Reference proteome</keyword>
<sequence length="151" mass="16444">MNYQAPEARALSDMLSMIIGGEAKAKVAPALEGDSPDFVAIYINRDDEVVATCCSKLHTAASLGSALSMIPAGGVKSMEEENQISKMALDNFYEVMNIFSSLLMNDKTEHLRLSEVVRDAGKRLKVDNSEEVIFTLELGNYGAGELVFNFT</sequence>
<protein>
    <recommendedName>
        <fullName evidence="3">Chemotaxis phosphatase CheX-like domain-containing protein</fullName>
    </recommendedName>
</protein>